<protein>
    <submittedName>
        <fullName evidence="2">Uncharacterized protein</fullName>
    </submittedName>
</protein>
<dbReference type="EMBL" id="DXCL01000009">
    <property type="protein sequence ID" value="HIZ02997.1"/>
    <property type="molecule type" value="Genomic_DNA"/>
</dbReference>
<organism evidence="2 3">
    <name type="scientific">Candidatus Borkfalkia avistercoris</name>
    <dbReference type="NCBI Taxonomy" id="2838504"/>
    <lineage>
        <taxon>Bacteria</taxon>
        <taxon>Bacillati</taxon>
        <taxon>Bacillota</taxon>
        <taxon>Clostridia</taxon>
        <taxon>Christensenellales</taxon>
        <taxon>Christensenellaceae</taxon>
        <taxon>Candidatus Borkfalkia</taxon>
    </lineage>
</organism>
<reference evidence="2" key="2">
    <citation type="submission" date="2021-04" db="EMBL/GenBank/DDBJ databases">
        <authorList>
            <person name="Gilroy R."/>
        </authorList>
    </citation>
    <scope>NUCLEOTIDE SEQUENCE</scope>
    <source>
        <strain evidence="2">CHK187-5294</strain>
    </source>
</reference>
<dbReference type="Proteomes" id="UP000824132">
    <property type="component" value="Unassembled WGS sequence"/>
</dbReference>
<accession>A0A9D2A6G4</accession>
<dbReference type="AlphaFoldDB" id="A0A9D2A6G4"/>
<gene>
    <name evidence="2" type="ORF">H9727_01795</name>
</gene>
<reference evidence="2" key="1">
    <citation type="journal article" date="2021" name="PeerJ">
        <title>Extensive microbial diversity within the chicken gut microbiome revealed by metagenomics and culture.</title>
        <authorList>
            <person name="Gilroy R."/>
            <person name="Ravi A."/>
            <person name="Getino M."/>
            <person name="Pursley I."/>
            <person name="Horton D.L."/>
            <person name="Alikhan N.F."/>
            <person name="Baker D."/>
            <person name="Gharbi K."/>
            <person name="Hall N."/>
            <person name="Watson M."/>
            <person name="Adriaenssens E.M."/>
            <person name="Foster-Nyarko E."/>
            <person name="Jarju S."/>
            <person name="Secka A."/>
            <person name="Antonio M."/>
            <person name="Oren A."/>
            <person name="Chaudhuri R.R."/>
            <person name="La Ragione R."/>
            <person name="Hildebrand F."/>
            <person name="Pallen M.J."/>
        </authorList>
    </citation>
    <scope>NUCLEOTIDE SEQUENCE</scope>
    <source>
        <strain evidence="2">CHK187-5294</strain>
    </source>
</reference>
<proteinExistence type="predicted"/>
<evidence type="ECO:0000313" key="2">
    <source>
        <dbReference type="EMBL" id="HIZ02997.1"/>
    </source>
</evidence>
<sequence length="448" mass="50106">MVKGKRLIWCAFAVLFGLIAFFCSFKEVCFPNILAETSSKGELYYFYGDFSGRYFKMFKNSDSLWRYTDYDTFAQAEIESATAVNLHPGNYGDTIKAWRSPAKGRVNIAGSVRLKSNANFMEGGNADGIKISIEMRKFEEGRYLEAVPLEPRYSGCEILNDVPIEFLFTDIYVNAGDLIALSVNKNGNNDGDGNTCVFDVEFTKDESAEDAQLSEFLGCSVAPIRNYSNEQGKDGWFYAFGSVKKYSLMNWRYVYGAYQWTSHFPYQFIGQTIMHPSGKFDNLKIWISDFDGKVAVSGAVSRSSTEGDGSLAGLYHNGNMLWQETCDYYGKKVYDIPEREINVKKGDSIIFSLGTGPKYDEVGDSVEFITNIFCVQIEDQESALDRFSYLSLAENEADMSDTSIISEDIQNNCLTTGQTVGIIAGSVLTVGLAVFVTILAVNRKRKKQ</sequence>
<keyword evidence="1" id="KW-1133">Transmembrane helix</keyword>
<evidence type="ECO:0000313" key="3">
    <source>
        <dbReference type="Proteomes" id="UP000824132"/>
    </source>
</evidence>
<feature type="transmembrane region" description="Helical" evidence="1">
    <location>
        <begin position="420"/>
        <end position="441"/>
    </location>
</feature>
<keyword evidence="1" id="KW-0812">Transmembrane</keyword>
<name>A0A9D2A6G4_9FIRM</name>
<keyword evidence="1" id="KW-0472">Membrane</keyword>
<comment type="caution">
    <text evidence="2">The sequence shown here is derived from an EMBL/GenBank/DDBJ whole genome shotgun (WGS) entry which is preliminary data.</text>
</comment>
<evidence type="ECO:0000256" key="1">
    <source>
        <dbReference type="SAM" id="Phobius"/>
    </source>
</evidence>